<dbReference type="PaxDb" id="55529-EKX38584"/>
<dbReference type="RefSeq" id="XP_005825564.1">
    <property type="nucleotide sequence ID" value="XM_005825507.1"/>
</dbReference>
<accession>L1IRQ3</accession>
<keyword evidence="4" id="KW-1185">Reference proteome</keyword>
<dbReference type="OMA" id="LAQCKAR"/>
<dbReference type="Proteomes" id="UP000011087">
    <property type="component" value="Unassembled WGS sequence"/>
</dbReference>
<gene>
    <name evidence="2" type="ORF">GUITHDRAFT_77129</name>
</gene>
<dbReference type="EMBL" id="JH993047">
    <property type="protein sequence ID" value="EKX38584.1"/>
    <property type="molecule type" value="Genomic_DNA"/>
</dbReference>
<dbReference type="GO" id="GO:0005634">
    <property type="term" value="C:nucleus"/>
    <property type="evidence" value="ECO:0007669"/>
    <property type="project" value="TreeGrafter"/>
</dbReference>
<dbReference type="Gene3D" id="3.60.21.10">
    <property type="match status" value="1"/>
</dbReference>
<dbReference type="STRING" id="905079.L1IRQ3"/>
<dbReference type="InterPro" id="IPR004843">
    <property type="entry name" value="Calcineurin-like_PHP"/>
</dbReference>
<reference evidence="3" key="3">
    <citation type="submission" date="2015-06" db="UniProtKB">
        <authorList>
            <consortium name="EnsemblProtists"/>
        </authorList>
    </citation>
    <scope>IDENTIFICATION</scope>
</reference>
<dbReference type="eggNOG" id="KOG0374">
    <property type="taxonomic scope" value="Eukaryota"/>
</dbReference>
<evidence type="ECO:0000313" key="3">
    <source>
        <dbReference type="EnsemblProtists" id="EKX38584"/>
    </source>
</evidence>
<evidence type="ECO:0000313" key="2">
    <source>
        <dbReference type="EMBL" id="EKX38584.1"/>
    </source>
</evidence>
<dbReference type="GO" id="GO:0005737">
    <property type="term" value="C:cytoplasm"/>
    <property type="evidence" value="ECO:0007669"/>
    <property type="project" value="TreeGrafter"/>
</dbReference>
<dbReference type="OrthoDB" id="256429at2759"/>
<dbReference type="InterPro" id="IPR050341">
    <property type="entry name" value="PP1_catalytic_subunit"/>
</dbReference>
<dbReference type="HOGENOM" id="CLU_004962_0_0_1"/>
<dbReference type="PANTHER" id="PTHR11668">
    <property type="entry name" value="SERINE/THREONINE PROTEIN PHOSPHATASE"/>
    <property type="match status" value="1"/>
</dbReference>
<dbReference type="InterPro" id="IPR006186">
    <property type="entry name" value="Ser/Thr-sp_prot-phosphatase"/>
</dbReference>
<dbReference type="PRINTS" id="PR00114">
    <property type="entry name" value="STPHPHTASE"/>
</dbReference>
<proteinExistence type="predicted"/>
<dbReference type="EnsemblProtists" id="EKX38584">
    <property type="protein sequence ID" value="EKX38584"/>
    <property type="gene ID" value="GUITHDRAFT_77129"/>
</dbReference>
<organism evidence="2">
    <name type="scientific">Guillardia theta (strain CCMP2712)</name>
    <name type="common">Cryptophyte</name>
    <dbReference type="NCBI Taxonomy" id="905079"/>
    <lineage>
        <taxon>Eukaryota</taxon>
        <taxon>Cryptophyceae</taxon>
        <taxon>Pyrenomonadales</taxon>
        <taxon>Geminigeraceae</taxon>
        <taxon>Guillardia</taxon>
    </lineage>
</organism>
<dbReference type="AlphaFoldDB" id="L1IRQ3"/>
<dbReference type="CDD" id="cd00144">
    <property type="entry name" value="MPP_PPP_family"/>
    <property type="match status" value="1"/>
</dbReference>
<name>L1IRQ3_GUITC</name>
<dbReference type="GO" id="GO:0004722">
    <property type="term" value="F:protein serine/threonine phosphatase activity"/>
    <property type="evidence" value="ECO:0007669"/>
    <property type="project" value="TreeGrafter"/>
</dbReference>
<dbReference type="InterPro" id="IPR029052">
    <property type="entry name" value="Metallo-depent_PP-like"/>
</dbReference>
<protein>
    <recommendedName>
        <fullName evidence="1">Serine/threonine specific protein phosphatases domain-containing protein</fullName>
    </recommendedName>
</protein>
<sequence>MLKNLVLDVAEAAANIQLKEPRMLEIPAPCYVLGDIHGNLLDLTFFRRILWPAGPEAQGADFLFLGDFVDRGADSLPVVAYMMAQKVLNPRKWWMIRGNHETREVNGNIKTYREGSFLHQCLRIFGDADGRTVWESVNCFFDTLPLAARVANRVFCVHGGIPKELCQPGASLEMVNETPNPLKLVRRGDMVHSMLWSDPVPPDRETAVEVQQQLDSQGFGLSSRGCSCFGEKTLDIFMEQHRVSYVFRGHEAQQHGIGLSRSTRLCTIFSTSKDHFAPEVKTTCGCVLVNRDGILPIVRGQPQQPKGSKTLGMRQGRLPLQQIDGNTNRNKMGVKLEELEKSKEDARLFVC</sequence>
<reference evidence="2 4" key="1">
    <citation type="journal article" date="2012" name="Nature">
        <title>Algal genomes reveal evolutionary mosaicism and the fate of nucleomorphs.</title>
        <authorList>
            <consortium name="DOE Joint Genome Institute"/>
            <person name="Curtis B.A."/>
            <person name="Tanifuji G."/>
            <person name="Burki F."/>
            <person name="Gruber A."/>
            <person name="Irimia M."/>
            <person name="Maruyama S."/>
            <person name="Arias M.C."/>
            <person name="Ball S.G."/>
            <person name="Gile G.H."/>
            <person name="Hirakawa Y."/>
            <person name="Hopkins J.F."/>
            <person name="Kuo A."/>
            <person name="Rensing S.A."/>
            <person name="Schmutz J."/>
            <person name="Symeonidi A."/>
            <person name="Elias M."/>
            <person name="Eveleigh R.J."/>
            <person name="Herman E.K."/>
            <person name="Klute M.J."/>
            <person name="Nakayama T."/>
            <person name="Obornik M."/>
            <person name="Reyes-Prieto A."/>
            <person name="Armbrust E.V."/>
            <person name="Aves S.J."/>
            <person name="Beiko R.G."/>
            <person name="Coutinho P."/>
            <person name="Dacks J.B."/>
            <person name="Durnford D.G."/>
            <person name="Fast N.M."/>
            <person name="Green B.R."/>
            <person name="Grisdale C.J."/>
            <person name="Hempel F."/>
            <person name="Henrissat B."/>
            <person name="Hoppner M.P."/>
            <person name="Ishida K."/>
            <person name="Kim E."/>
            <person name="Koreny L."/>
            <person name="Kroth P.G."/>
            <person name="Liu Y."/>
            <person name="Malik S.B."/>
            <person name="Maier U.G."/>
            <person name="McRose D."/>
            <person name="Mock T."/>
            <person name="Neilson J.A."/>
            <person name="Onodera N.T."/>
            <person name="Poole A.M."/>
            <person name="Pritham E.J."/>
            <person name="Richards T.A."/>
            <person name="Rocap G."/>
            <person name="Roy S.W."/>
            <person name="Sarai C."/>
            <person name="Schaack S."/>
            <person name="Shirato S."/>
            <person name="Slamovits C.H."/>
            <person name="Spencer D.F."/>
            <person name="Suzuki S."/>
            <person name="Worden A.Z."/>
            <person name="Zauner S."/>
            <person name="Barry K."/>
            <person name="Bell C."/>
            <person name="Bharti A.K."/>
            <person name="Crow J.A."/>
            <person name="Grimwood J."/>
            <person name="Kramer R."/>
            <person name="Lindquist E."/>
            <person name="Lucas S."/>
            <person name="Salamov A."/>
            <person name="McFadden G.I."/>
            <person name="Lane C.E."/>
            <person name="Keeling P.J."/>
            <person name="Gray M.W."/>
            <person name="Grigoriev I.V."/>
            <person name="Archibald J.M."/>
        </authorList>
    </citation>
    <scope>NUCLEOTIDE SEQUENCE</scope>
    <source>
        <strain evidence="2 4">CCMP2712</strain>
    </source>
</reference>
<dbReference type="GeneID" id="17295304"/>
<dbReference type="PANTHER" id="PTHR11668:SF496">
    <property type="entry name" value="SERINE_THREONINE-PROTEIN PHOSPHATASE"/>
    <property type="match status" value="1"/>
</dbReference>
<dbReference type="Pfam" id="PF00149">
    <property type="entry name" value="Metallophos"/>
    <property type="match status" value="1"/>
</dbReference>
<dbReference type="KEGG" id="gtt:GUITHDRAFT_77129"/>
<feature type="domain" description="Serine/threonine specific protein phosphatases" evidence="1">
    <location>
        <begin position="1"/>
        <end position="304"/>
    </location>
</feature>
<evidence type="ECO:0000313" key="4">
    <source>
        <dbReference type="Proteomes" id="UP000011087"/>
    </source>
</evidence>
<evidence type="ECO:0000259" key="1">
    <source>
        <dbReference type="SMART" id="SM00156"/>
    </source>
</evidence>
<reference evidence="4" key="2">
    <citation type="submission" date="2012-11" db="EMBL/GenBank/DDBJ databases">
        <authorList>
            <person name="Kuo A."/>
            <person name="Curtis B.A."/>
            <person name="Tanifuji G."/>
            <person name="Burki F."/>
            <person name="Gruber A."/>
            <person name="Irimia M."/>
            <person name="Maruyama S."/>
            <person name="Arias M.C."/>
            <person name="Ball S.G."/>
            <person name="Gile G.H."/>
            <person name="Hirakawa Y."/>
            <person name="Hopkins J.F."/>
            <person name="Rensing S.A."/>
            <person name="Schmutz J."/>
            <person name="Symeonidi A."/>
            <person name="Elias M."/>
            <person name="Eveleigh R.J."/>
            <person name="Herman E.K."/>
            <person name="Klute M.J."/>
            <person name="Nakayama T."/>
            <person name="Obornik M."/>
            <person name="Reyes-Prieto A."/>
            <person name="Armbrust E.V."/>
            <person name="Aves S.J."/>
            <person name="Beiko R.G."/>
            <person name="Coutinho P."/>
            <person name="Dacks J.B."/>
            <person name="Durnford D.G."/>
            <person name="Fast N.M."/>
            <person name="Green B.R."/>
            <person name="Grisdale C."/>
            <person name="Hempe F."/>
            <person name="Henrissat B."/>
            <person name="Hoppner M.P."/>
            <person name="Ishida K.-I."/>
            <person name="Kim E."/>
            <person name="Koreny L."/>
            <person name="Kroth P.G."/>
            <person name="Liu Y."/>
            <person name="Malik S.-B."/>
            <person name="Maier U.G."/>
            <person name="McRose D."/>
            <person name="Mock T."/>
            <person name="Neilson J.A."/>
            <person name="Onodera N.T."/>
            <person name="Poole A.M."/>
            <person name="Pritham E.J."/>
            <person name="Richards T.A."/>
            <person name="Rocap G."/>
            <person name="Roy S.W."/>
            <person name="Sarai C."/>
            <person name="Schaack S."/>
            <person name="Shirato S."/>
            <person name="Slamovits C.H."/>
            <person name="Spencer D.F."/>
            <person name="Suzuki S."/>
            <person name="Worden A.Z."/>
            <person name="Zauner S."/>
            <person name="Barry K."/>
            <person name="Bell C."/>
            <person name="Bharti A.K."/>
            <person name="Crow J.A."/>
            <person name="Grimwood J."/>
            <person name="Kramer R."/>
            <person name="Lindquist E."/>
            <person name="Lucas S."/>
            <person name="Salamov A."/>
            <person name="McFadden G.I."/>
            <person name="Lane C.E."/>
            <person name="Keeling P.J."/>
            <person name="Gray M.W."/>
            <person name="Grigoriev I.V."/>
            <person name="Archibald J.M."/>
        </authorList>
    </citation>
    <scope>NUCLEOTIDE SEQUENCE</scope>
    <source>
        <strain evidence="4">CCMP2712</strain>
    </source>
</reference>
<dbReference type="SUPFAM" id="SSF56300">
    <property type="entry name" value="Metallo-dependent phosphatases"/>
    <property type="match status" value="1"/>
</dbReference>
<dbReference type="SMART" id="SM00156">
    <property type="entry name" value="PP2Ac"/>
    <property type="match status" value="1"/>
</dbReference>